<keyword evidence="3" id="KW-1185">Reference proteome</keyword>
<proteinExistence type="predicted"/>
<evidence type="ECO:0000313" key="3">
    <source>
        <dbReference type="Proteomes" id="UP001500320"/>
    </source>
</evidence>
<dbReference type="EMBL" id="BAAAUT010000057">
    <property type="protein sequence ID" value="GAA3157933.1"/>
    <property type="molecule type" value="Genomic_DNA"/>
</dbReference>
<gene>
    <name evidence="2" type="ORF">GCM10010466_55860</name>
</gene>
<reference evidence="3" key="1">
    <citation type="journal article" date="2019" name="Int. J. Syst. Evol. Microbiol.">
        <title>The Global Catalogue of Microorganisms (GCM) 10K type strain sequencing project: providing services to taxonomists for standard genome sequencing and annotation.</title>
        <authorList>
            <consortium name="The Broad Institute Genomics Platform"/>
            <consortium name="The Broad Institute Genome Sequencing Center for Infectious Disease"/>
            <person name="Wu L."/>
            <person name="Ma J."/>
        </authorList>
    </citation>
    <scope>NUCLEOTIDE SEQUENCE [LARGE SCALE GENOMIC DNA]</scope>
    <source>
        <strain evidence="3">JCM 9373</strain>
    </source>
</reference>
<accession>A0ABP6NYQ0</accession>
<sequence length="89" mass="8793">MAGATVGCPLTTRDTVARETPARAATASRVGRFIHGLRLDAAIGMTIAHPGPAGVPPDGPGPARARGAARRRAPRPVPVAGPGTAGVSP</sequence>
<evidence type="ECO:0000313" key="2">
    <source>
        <dbReference type="EMBL" id="GAA3157933.1"/>
    </source>
</evidence>
<protein>
    <submittedName>
        <fullName evidence="2">Uncharacterized protein</fullName>
    </submittedName>
</protein>
<evidence type="ECO:0000256" key="1">
    <source>
        <dbReference type="SAM" id="MobiDB-lite"/>
    </source>
</evidence>
<dbReference type="Proteomes" id="UP001500320">
    <property type="component" value="Unassembled WGS sequence"/>
</dbReference>
<feature type="compositionally biased region" description="Low complexity" evidence="1">
    <location>
        <begin position="78"/>
        <end position="89"/>
    </location>
</feature>
<organism evidence="2 3">
    <name type="scientific">Planomonospora alba</name>
    <dbReference type="NCBI Taxonomy" id="161354"/>
    <lineage>
        <taxon>Bacteria</taxon>
        <taxon>Bacillati</taxon>
        <taxon>Actinomycetota</taxon>
        <taxon>Actinomycetes</taxon>
        <taxon>Streptosporangiales</taxon>
        <taxon>Streptosporangiaceae</taxon>
        <taxon>Planomonospora</taxon>
    </lineage>
</organism>
<comment type="caution">
    <text evidence="2">The sequence shown here is derived from an EMBL/GenBank/DDBJ whole genome shotgun (WGS) entry which is preliminary data.</text>
</comment>
<name>A0ABP6NYQ0_9ACTN</name>
<feature type="region of interest" description="Disordered" evidence="1">
    <location>
        <begin position="50"/>
        <end position="89"/>
    </location>
</feature>